<evidence type="ECO:0000256" key="1">
    <source>
        <dbReference type="ARBA" id="ARBA00004651"/>
    </source>
</evidence>
<accession>A0ABS5LES8</accession>
<feature type="transmembrane region" description="Helical" evidence="8">
    <location>
        <begin position="78"/>
        <end position="98"/>
    </location>
</feature>
<dbReference type="InterPro" id="IPR004626">
    <property type="entry name" value="RarD"/>
</dbReference>
<dbReference type="EMBL" id="JAGVRK010000001">
    <property type="protein sequence ID" value="MBS2969253.1"/>
    <property type="molecule type" value="Genomic_DNA"/>
</dbReference>
<keyword evidence="11" id="KW-1185">Reference proteome</keyword>
<evidence type="ECO:0000256" key="5">
    <source>
        <dbReference type="ARBA" id="ARBA00022692"/>
    </source>
</evidence>
<protein>
    <submittedName>
        <fullName evidence="10">EamA family transporter RarD</fullName>
    </submittedName>
</protein>
<name>A0ABS5LES8_9BACI</name>
<organism evidence="10 11">
    <name type="scientific">Metabacillus flavus</name>
    <dbReference type="NCBI Taxonomy" id="2823519"/>
    <lineage>
        <taxon>Bacteria</taxon>
        <taxon>Bacillati</taxon>
        <taxon>Bacillota</taxon>
        <taxon>Bacilli</taxon>
        <taxon>Bacillales</taxon>
        <taxon>Bacillaceae</taxon>
        <taxon>Metabacillus</taxon>
    </lineage>
</organism>
<evidence type="ECO:0000313" key="11">
    <source>
        <dbReference type="Proteomes" id="UP000682403"/>
    </source>
</evidence>
<evidence type="ECO:0000256" key="2">
    <source>
        <dbReference type="ARBA" id="ARBA00007362"/>
    </source>
</evidence>
<dbReference type="InterPro" id="IPR000620">
    <property type="entry name" value="EamA_dom"/>
</dbReference>
<sequence length="312" mass="34561">MHEHVKHDKTGILLTAGSYFLWGILPLYWKAADSVSSEEILAHRIFWSFIFMLLVITAGKNWPVMIQTLREMKKRPLLIGSLILSSLLISTNWFVYIWAVNNHHILEASLGYYINPLISVLLGMVFLKEKLNGWQKLSFVLALTGVLISSFHFGSFPWISIILALSFGLYGLTKKVTKLNASIGLTFETLAVMPVSVIYLLHLSQKGEASFLAGSLSVDLLLIGAGVVTAIPLLLFASGAQRIPLYMTGILQYIAPTLTLIAGLAIFNESFTSVDLITFTFIWSALAVFTFSNSKGARSVQLKRMKNNSADI</sequence>
<evidence type="ECO:0000256" key="4">
    <source>
        <dbReference type="ARBA" id="ARBA00022475"/>
    </source>
</evidence>
<keyword evidence="7 8" id="KW-0472">Membrane</keyword>
<dbReference type="InterPro" id="IPR037185">
    <property type="entry name" value="EmrE-like"/>
</dbReference>
<evidence type="ECO:0000313" key="10">
    <source>
        <dbReference type="EMBL" id="MBS2969253.1"/>
    </source>
</evidence>
<dbReference type="Proteomes" id="UP000682403">
    <property type="component" value="Unassembled WGS sequence"/>
</dbReference>
<feature type="transmembrane region" description="Helical" evidence="8">
    <location>
        <begin position="139"/>
        <end position="167"/>
    </location>
</feature>
<dbReference type="PANTHER" id="PTHR22911">
    <property type="entry name" value="ACYL-MALONYL CONDENSING ENZYME-RELATED"/>
    <property type="match status" value="1"/>
</dbReference>
<feature type="transmembrane region" description="Helical" evidence="8">
    <location>
        <begin position="12"/>
        <end position="29"/>
    </location>
</feature>
<dbReference type="NCBIfam" id="TIGR00688">
    <property type="entry name" value="rarD"/>
    <property type="match status" value="1"/>
</dbReference>
<keyword evidence="6 8" id="KW-1133">Transmembrane helix</keyword>
<reference evidence="10 11" key="1">
    <citation type="submission" date="2021-04" db="EMBL/GenBank/DDBJ databases">
        <title>Metabacillus sp. strain KIGAM252 whole genome sequence.</title>
        <authorList>
            <person name="Seo M.-J."/>
            <person name="Cho E.-S."/>
            <person name="Hwang C.Y."/>
            <person name="Yoon D.J."/>
        </authorList>
    </citation>
    <scope>NUCLEOTIDE SEQUENCE [LARGE SCALE GENOMIC DNA]</scope>
    <source>
        <strain evidence="10 11">KIGAM252</strain>
    </source>
</reference>
<gene>
    <name evidence="10" type="primary">rarD</name>
    <name evidence="10" type="ORF">J9317_10805</name>
</gene>
<evidence type="ECO:0000256" key="3">
    <source>
        <dbReference type="ARBA" id="ARBA00022448"/>
    </source>
</evidence>
<comment type="subcellular location">
    <subcellularLocation>
        <location evidence="1">Cell membrane</location>
        <topology evidence="1">Multi-pass membrane protein</topology>
    </subcellularLocation>
</comment>
<comment type="caution">
    <text evidence="10">The sequence shown here is derived from an EMBL/GenBank/DDBJ whole genome shotgun (WGS) entry which is preliminary data.</text>
</comment>
<comment type="similarity">
    <text evidence="2">Belongs to the EamA transporter family.</text>
</comment>
<evidence type="ECO:0000256" key="6">
    <source>
        <dbReference type="ARBA" id="ARBA00022989"/>
    </source>
</evidence>
<keyword evidence="3" id="KW-0813">Transport</keyword>
<evidence type="ECO:0000256" key="8">
    <source>
        <dbReference type="SAM" id="Phobius"/>
    </source>
</evidence>
<keyword evidence="4" id="KW-1003">Cell membrane</keyword>
<proteinExistence type="inferred from homology"/>
<keyword evidence="5 8" id="KW-0812">Transmembrane</keyword>
<dbReference type="PANTHER" id="PTHR22911:SF137">
    <property type="entry name" value="SOLUTE CARRIER FAMILY 35 MEMBER G2-RELATED"/>
    <property type="match status" value="1"/>
</dbReference>
<feature type="transmembrane region" description="Helical" evidence="8">
    <location>
        <begin position="213"/>
        <end position="237"/>
    </location>
</feature>
<dbReference type="SUPFAM" id="SSF103481">
    <property type="entry name" value="Multidrug resistance efflux transporter EmrE"/>
    <property type="match status" value="2"/>
</dbReference>
<feature type="transmembrane region" description="Helical" evidence="8">
    <location>
        <begin position="110"/>
        <end position="127"/>
    </location>
</feature>
<dbReference type="Pfam" id="PF00892">
    <property type="entry name" value="EamA"/>
    <property type="match status" value="1"/>
</dbReference>
<feature type="transmembrane region" description="Helical" evidence="8">
    <location>
        <begin position="274"/>
        <end position="292"/>
    </location>
</feature>
<feature type="transmembrane region" description="Helical" evidence="8">
    <location>
        <begin position="243"/>
        <end position="267"/>
    </location>
</feature>
<feature type="transmembrane region" description="Helical" evidence="8">
    <location>
        <begin position="179"/>
        <end position="201"/>
    </location>
</feature>
<evidence type="ECO:0000256" key="7">
    <source>
        <dbReference type="ARBA" id="ARBA00023136"/>
    </source>
</evidence>
<evidence type="ECO:0000259" key="9">
    <source>
        <dbReference type="Pfam" id="PF00892"/>
    </source>
</evidence>
<feature type="domain" description="EamA" evidence="9">
    <location>
        <begin position="10"/>
        <end position="150"/>
    </location>
</feature>
<dbReference type="RefSeq" id="WP_211558475.1">
    <property type="nucleotide sequence ID" value="NZ_JAGVRK010000001.1"/>
</dbReference>
<feature type="transmembrane region" description="Helical" evidence="8">
    <location>
        <begin position="41"/>
        <end position="58"/>
    </location>
</feature>